<dbReference type="Gene3D" id="2.60.120.260">
    <property type="entry name" value="Galactose-binding domain-like"/>
    <property type="match status" value="6"/>
</dbReference>
<accession>A0ABY7BLX7</accession>
<dbReference type="InterPro" id="IPR003305">
    <property type="entry name" value="CenC_carb-bd"/>
</dbReference>
<feature type="chain" id="PRO_5047430383" evidence="4">
    <location>
        <begin position="29"/>
        <end position="1730"/>
    </location>
</feature>
<keyword evidence="8" id="KW-1185">Reference proteome</keyword>
<dbReference type="SUPFAM" id="SSF49785">
    <property type="entry name" value="Galactose-binding domain-like"/>
    <property type="match status" value="6"/>
</dbReference>
<dbReference type="Pfam" id="PF02018">
    <property type="entry name" value="CBM_4_9"/>
    <property type="match status" value="5"/>
</dbReference>
<protein>
    <submittedName>
        <fullName evidence="7">Carbohydrate binding domain-containing protein</fullName>
    </submittedName>
</protein>
<keyword evidence="4" id="KW-0732">Signal</keyword>
<evidence type="ECO:0000313" key="7">
    <source>
        <dbReference type="EMBL" id="WAM33814.1"/>
    </source>
</evidence>
<dbReference type="RefSeq" id="WP_045168666.1">
    <property type="nucleotide sequence ID" value="NZ_CP113865.1"/>
</dbReference>
<dbReference type="Pfam" id="PF00722">
    <property type="entry name" value="Glyco_hydro_16"/>
    <property type="match status" value="1"/>
</dbReference>
<dbReference type="PROSITE" id="PS51272">
    <property type="entry name" value="SLH"/>
    <property type="match status" value="2"/>
</dbReference>
<evidence type="ECO:0000259" key="6">
    <source>
        <dbReference type="PROSITE" id="PS51762"/>
    </source>
</evidence>
<evidence type="ECO:0000256" key="4">
    <source>
        <dbReference type="SAM" id="SignalP"/>
    </source>
</evidence>
<feature type="domain" description="SLH" evidence="5">
    <location>
        <begin position="154"/>
        <end position="217"/>
    </location>
</feature>
<dbReference type="Gene3D" id="2.60.120.200">
    <property type="match status" value="1"/>
</dbReference>
<evidence type="ECO:0000256" key="2">
    <source>
        <dbReference type="ARBA" id="ARBA00022801"/>
    </source>
</evidence>
<dbReference type="Pfam" id="PF00395">
    <property type="entry name" value="SLH"/>
    <property type="match status" value="2"/>
</dbReference>
<evidence type="ECO:0000259" key="5">
    <source>
        <dbReference type="PROSITE" id="PS51272"/>
    </source>
</evidence>
<dbReference type="InterPro" id="IPR050546">
    <property type="entry name" value="Glycosyl_Hydrlase_16"/>
</dbReference>
<name>A0ABY7BLX7_9FIRM</name>
<feature type="domain" description="GH16" evidence="6">
    <location>
        <begin position="498"/>
        <end position="756"/>
    </location>
</feature>
<proteinExistence type="inferred from homology"/>
<comment type="similarity">
    <text evidence="1">Belongs to the glycosyl hydrolase 16 family.</text>
</comment>
<sequence length="1730" mass="191881">MLIKRLVANVLLFAFLIMCILPAGLAKAETNTLFKDIQGNFAKEDIERFFELGLVNGYPDGMFRPGRNISVAEFCKILNSYTGAVAEGMLNISWKISPRAWYFTELKKAQAAGYLEVFVNENGGLDPARPVTRQEAFAAVATALKLEGFAPDVLNNFKDASEISKNYLMGVSALTGLGFVKGYPDGTFKPQKEITRAEIVKLLSRIASFIATKPGVYSLSKSDGFVIINSSDVEIRDSSIKGNVYITQSVGDGTVTLNNVTVEGGKLFVLGGGEHSVRLVNTKVGEIVIDSRLSKTNVEVGQNTQVESIVVLSSAKVSQEGNQSSIKTILLKQDGRQQTEVEINANCETLYIHSQNGKVSIQNAQIKNVVASNLAKNYRLLLANSQVEKMELNSNGKVEIDKESKVLKLVVKALAENVSITGSGKIEQASVYSDGIVINESKLPKGEDVDVSSLIATQNSFSQQSTTADVQSTSAASTAASSTQSSGTGTDNQSAQNQNQQGNQQQQPQWQLVWEDDFNGNSIDTSSWNFTIGAGGYGNNELQYYSNRPENARVEDGKLVIEARKENYQGSPYTSAKLTTQGKFAFTYGRVEVKAKLPEGQGVWPAIWMMPEDMNLYGGWPACGEIDIMELLGHEPGKVYGTIHYGNPHTYHGGNYTLPDGKKFSDDFHVFALEWEPGKLKWYVDGQLYYETSDWFSRSSNEAFDYTYPAPFDREFYLILNVAVGGNWPGYPPDNADYFPQKMVVDWVKVYKRTDVTYSGSVTKPVTDTGYPADARVPLADGNLVYNGSFDTDDPGVEGIEGVANTDYWQFLHIADFGGDGSVENVDNSIKINITKPGSQTYSVQLVQKPICLIKGRTYRLSFRAKSDDSRTIEVKFSSGGGDNGSTWIDYAVKTFNLDNEWKEYSYIFTMQSSTYAKARLEFNVGLSTLPVYIDDVRLVEYNLNDPNIIKEPLPNGNLIYNGTFDQSDGRFAAWEFVKSTAANATYQIGTKPEERFFKTAITDGGSSFSDIRLVQSNIKIEAKSNYLLSFRAKAFETSRQIRVYISDQNFSPISEVKTVTLGTDWADYRLNLNTNETLQQDLKAKLVFELGSSNTNVGLDNVSMKQILPSSYVIVQAEDFAEITNAQNSGQYVSFDQGGSAVFNVNIAKSGEYVVSYKVRSQQDSTLRLSAGDEVYKTQIANTNGSWVIVTDSVYFDAGNQQVQIAADNLDLDYVEISPNMIANGDFSNGLEKWDTWIGNGSSGSILASNGQLKASITNIGLAFWSIQIIQGPMKLESGKVYRISFDAKSNSPRDMFIKIDDSTYYGHLEKYVPLTEEMKNYTFDFVMDATRSDIRLVIGLGTMSPGGQNPQQTAHTVTIDNVRIAEVSENCGYFERNVAEEITGGSSSEPQQFVGDKLLPDGSFDTPDSINNWKWWSTAGNNVTMSIENGELKVGVSSVGNYPWDPQIFREGITLVQGKNYRISFKARSSVARKINIALGKPLTYDPWFIEYMPKKTMDITTDMKEYLIYFTMNNETDTNAKLVFEIGKVDGFSTVPFNVYFDDIQIEVIDEIPQEPQEPVSHTQKVGDQIIPDGTFDTGMGEWIYWSGDQYSGYSDMQVAVENGRMKIHLNSVGWQSYSAQVARKNLTLENGLTYELRFRMSASKSTKIQVNIGKELTYDPWFIPYAPPTVFDISPDEQEYKLSFRVTQPTDVTKVVFELGPVSGFNPPVPFDIHLDDVTLTVVDDK</sequence>
<dbReference type="InterPro" id="IPR000757">
    <property type="entry name" value="Beta-glucanase-like"/>
</dbReference>
<dbReference type="InterPro" id="IPR008979">
    <property type="entry name" value="Galactose-bd-like_sf"/>
</dbReference>
<feature type="signal peptide" evidence="4">
    <location>
        <begin position="1"/>
        <end position="28"/>
    </location>
</feature>
<feature type="domain" description="SLH" evidence="5">
    <location>
        <begin position="29"/>
        <end position="92"/>
    </location>
</feature>
<keyword evidence="2" id="KW-0378">Hydrolase</keyword>
<dbReference type="PANTHER" id="PTHR10963:SF55">
    <property type="entry name" value="GLYCOSIDE HYDROLASE FAMILY 16 PROTEIN"/>
    <property type="match status" value="1"/>
</dbReference>
<evidence type="ECO:0000313" key="8">
    <source>
        <dbReference type="Proteomes" id="UP001164909"/>
    </source>
</evidence>
<dbReference type="InterPro" id="IPR001119">
    <property type="entry name" value="SLH_dom"/>
</dbReference>
<dbReference type="PROSITE" id="PS51762">
    <property type="entry name" value="GH16_2"/>
    <property type="match status" value="1"/>
</dbReference>
<evidence type="ECO:0000256" key="1">
    <source>
        <dbReference type="ARBA" id="ARBA00006865"/>
    </source>
</evidence>
<evidence type="ECO:0000256" key="3">
    <source>
        <dbReference type="SAM" id="MobiDB-lite"/>
    </source>
</evidence>
<dbReference type="PANTHER" id="PTHR10963">
    <property type="entry name" value="GLYCOSYL HYDROLASE-RELATED"/>
    <property type="match status" value="1"/>
</dbReference>
<reference evidence="7" key="1">
    <citation type="submission" date="2022-12" db="EMBL/GenBank/DDBJ databases">
        <authorList>
            <person name="Bing R.G."/>
            <person name="Willard D.J."/>
            <person name="Manesh M.J.H."/>
            <person name="Laemthong T."/>
            <person name="Crosby J.R."/>
            <person name="Kelly R.M."/>
        </authorList>
    </citation>
    <scope>NUCLEOTIDE SEQUENCE</scope>
    <source>
        <strain evidence="7">DSM 8990</strain>
    </source>
</reference>
<dbReference type="CDD" id="cd08023">
    <property type="entry name" value="GH16_laminarinase_like"/>
    <property type="match status" value="1"/>
</dbReference>
<dbReference type="InterPro" id="IPR013320">
    <property type="entry name" value="ConA-like_dom_sf"/>
</dbReference>
<gene>
    <name evidence="7" type="ORF">OTK00_002358</name>
</gene>
<feature type="region of interest" description="Disordered" evidence="3">
    <location>
        <begin position="462"/>
        <end position="508"/>
    </location>
</feature>
<dbReference type="Proteomes" id="UP001164909">
    <property type="component" value="Chromosome"/>
</dbReference>
<organism evidence="7 8">
    <name type="scientific">Caldicellulosiruptor morganii</name>
    <dbReference type="NCBI Taxonomy" id="1387555"/>
    <lineage>
        <taxon>Bacteria</taxon>
        <taxon>Bacillati</taxon>
        <taxon>Bacillota</taxon>
        <taxon>Bacillota incertae sedis</taxon>
        <taxon>Caldicellulosiruptorales</taxon>
        <taxon>Caldicellulosiruptoraceae</taxon>
        <taxon>Caldicellulosiruptor</taxon>
    </lineage>
</organism>
<dbReference type="EMBL" id="CP113865">
    <property type="protein sequence ID" value="WAM33814.1"/>
    <property type="molecule type" value="Genomic_DNA"/>
</dbReference>
<dbReference type="SUPFAM" id="SSF49899">
    <property type="entry name" value="Concanavalin A-like lectins/glucanases"/>
    <property type="match status" value="1"/>
</dbReference>